<keyword evidence="4 10" id="KW-0812">Transmembrane</keyword>
<keyword evidence="6 11" id="KW-0798">TonB box</keyword>
<sequence length="789" mass="88862">MNSRYLLFTLLFLGSGFCFGQKASVSGILHDEGGEGIPGVHVRLNDNQATVTNEAGRFVFKNLKAGDYVVTASFMGFKAIREDIHLNKGQRLVINLTLNEEVTQLNEVTVTGQSEIRALKESIASVALVDAKSFYNRSVSTTDLLNTVSGVQVRQSGGVGNSTEVSIQGLTGRQVKLFIDGIPMDFLLPVEELGIGAALAMLPVNLMDRMEVYKGAVPVTLGADALGGAINIITRKNFEDYVEVSAEHSSFNTWRTTLSTRKLFSKGLTVGFGAFYTSSDNNYLLDGVKVINEFGNPETISAPKFHDRFRSYLLKGDIGLVGKSWADRLTLSFSYGDLYDEIQHNFEMRQPYGQALNLATTYNTALQYEKYNISNKLDINFYLGHNLIQTGFIDTTSTIYNWRGEIIGEKTYGGEITTSQNNLKLEGNNITGRINLNYSITPSSKLIFNSVASYFKRSGNDQVAADFYEEDYFKNPVYINKWVGGIGFEKEFFGAKVTSHTAVKAYNYMSEGFIIENGEATTSEQDRFQPGFSQSFKWKVNEHLLTKASYEYATRMPDRLETLGDFSAAINANPDLKPETSHNVNLSGLYKKAKWSVEVGSFFRKVNDLIILQAVPPPVLSKFENLLKSSVMGVEGEVQFHPWHWLTFKANATYQDLRSRSDKENAGVSTDRYYGARLPNRPYLFGNGEVQFEKQGFLKEGDRLQVWWSTAYVEEFFRYWEIDGRKEDKLTIPDQWLHHIGLAYSAWGERMTLSLESQNVFNTNAYDNFRVQKPGRSWHAKLRLFITKS</sequence>
<dbReference type="EMBL" id="JAUJEB010000001">
    <property type="protein sequence ID" value="MDN5210419.1"/>
    <property type="molecule type" value="Genomic_DNA"/>
</dbReference>
<feature type="signal peptide" evidence="12">
    <location>
        <begin position="1"/>
        <end position="20"/>
    </location>
</feature>
<evidence type="ECO:0000259" key="14">
    <source>
        <dbReference type="Pfam" id="PF07715"/>
    </source>
</evidence>
<dbReference type="Pfam" id="PF13715">
    <property type="entry name" value="CarbopepD_reg_2"/>
    <property type="match status" value="1"/>
</dbReference>
<evidence type="ECO:0000256" key="10">
    <source>
        <dbReference type="PROSITE-ProRule" id="PRU01360"/>
    </source>
</evidence>
<dbReference type="PANTHER" id="PTHR30069:SF29">
    <property type="entry name" value="HEMOGLOBIN AND HEMOGLOBIN-HAPTOGLOBIN-BINDING PROTEIN 1-RELATED"/>
    <property type="match status" value="1"/>
</dbReference>
<dbReference type="Gene3D" id="2.40.170.20">
    <property type="entry name" value="TonB-dependent receptor, beta-barrel domain"/>
    <property type="match status" value="1"/>
</dbReference>
<dbReference type="InterPro" id="IPR012910">
    <property type="entry name" value="Plug_dom"/>
</dbReference>
<reference evidence="15" key="1">
    <citation type="submission" date="2023-06" db="EMBL/GenBank/DDBJ databases">
        <title>Genomic of Agaribacillus aureum.</title>
        <authorList>
            <person name="Wang G."/>
        </authorList>
    </citation>
    <scope>NUCLEOTIDE SEQUENCE</scope>
    <source>
        <strain evidence="15">BMA12</strain>
    </source>
</reference>
<keyword evidence="15" id="KW-0808">Transferase</keyword>
<keyword evidence="2 10" id="KW-0813">Transport</keyword>
<keyword evidence="3 10" id="KW-1134">Transmembrane beta strand</keyword>
<dbReference type="InterPro" id="IPR037066">
    <property type="entry name" value="Plug_dom_sf"/>
</dbReference>
<keyword evidence="7 10" id="KW-0472">Membrane</keyword>
<comment type="similarity">
    <text evidence="10 11">Belongs to the TonB-dependent receptor family.</text>
</comment>
<dbReference type="SUPFAM" id="SSF56935">
    <property type="entry name" value="Porins"/>
    <property type="match status" value="1"/>
</dbReference>
<feature type="domain" description="TonB-dependent receptor plug" evidence="14">
    <location>
        <begin position="120"/>
        <end position="229"/>
    </location>
</feature>
<dbReference type="InterPro" id="IPR008969">
    <property type="entry name" value="CarboxyPept-like_regulatory"/>
</dbReference>
<keyword evidence="16" id="KW-1185">Reference proteome</keyword>
<dbReference type="PROSITE" id="PS52016">
    <property type="entry name" value="TONB_DEPENDENT_REC_3"/>
    <property type="match status" value="1"/>
</dbReference>
<comment type="caution">
    <text evidence="15">The sequence shown here is derived from an EMBL/GenBank/DDBJ whole genome shotgun (WGS) entry which is preliminary data.</text>
</comment>
<keyword evidence="15" id="KW-0695">RNA-directed DNA polymerase</keyword>
<evidence type="ECO:0000256" key="2">
    <source>
        <dbReference type="ARBA" id="ARBA00022448"/>
    </source>
</evidence>
<dbReference type="Gene3D" id="2.60.40.1120">
    <property type="entry name" value="Carboxypeptidase-like, regulatory domain"/>
    <property type="match status" value="1"/>
</dbReference>
<dbReference type="Gene3D" id="2.170.130.10">
    <property type="entry name" value="TonB-dependent receptor, plug domain"/>
    <property type="match status" value="1"/>
</dbReference>
<evidence type="ECO:0000256" key="8">
    <source>
        <dbReference type="ARBA" id="ARBA00023170"/>
    </source>
</evidence>
<feature type="chain" id="PRO_5045527136" evidence="12">
    <location>
        <begin position="21"/>
        <end position="789"/>
    </location>
</feature>
<evidence type="ECO:0000256" key="7">
    <source>
        <dbReference type="ARBA" id="ARBA00023136"/>
    </source>
</evidence>
<evidence type="ECO:0000256" key="9">
    <source>
        <dbReference type="ARBA" id="ARBA00023237"/>
    </source>
</evidence>
<keyword evidence="15" id="KW-0548">Nucleotidyltransferase</keyword>
<dbReference type="Pfam" id="PF00593">
    <property type="entry name" value="TonB_dep_Rec_b-barrel"/>
    <property type="match status" value="1"/>
</dbReference>
<evidence type="ECO:0000256" key="6">
    <source>
        <dbReference type="ARBA" id="ARBA00023077"/>
    </source>
</evidence>
<protein>
    <submittedName>
        <fullName evidence="15">TonB-dependent receptor</fullName>
    </submittedName>
</protein>
<feature type="domain" description="TonB-dependent receptor-like beta-barrel" evidence="13">
    <location>
        <begin position="292"/>
        <end position="759"/>
    </location>
</feature>
<keyword evidence="5 12" id="KW-0732">Signal</keyword>
<dbReference type="InterPro" id="IPR039426">
    <property type="entry name" value="TonB-dep_rcpt-like"/>
</dbReference>
<evidence type="ECO:0000256" key="1">
    <source>
        <dbReference type="ARBA" id="ARBA00004571"/>
    </source>
</evidence>
<gene>
    <name evidence="15" type="ORF">QQ020_00120</name>
</gene>
<keyword evidence="9 10" id="KW-0998">Cell outer membrane</keyword>
<evidence type="ECO:0000256" key="12">
    <source>
        <dbReference type="SAM" id="SignalP"/>
    </source>
</evidence>
<evidence type="ECO:0000256" key="3">
    <source>
        <dbReference type="ARBA" id="ARBA00022452"/>
    </source>
</evidence>
<evidence type="ECO:0000256" key="11">
    <source>
        <dbReference type="RuleBase" id="RU003357"/>
    </source>
</evidence>
<organism evidence="15 16">
    <name type="scientific">Agaribacillus aureus</name>
    <dbReference type="NCBI Taxonomy" id="3051825"/>
    <lineage>
        <taxon>Bacteria</taxon>
        <taxon>Pseudomonadati</taxon>
        <taxon>Bacteroidota</taxon>
        <taxon>Cytophagia</taxon>
        <taxon>Cytophagales</taxon>
        <taxon>Splendidivirgaceae</taxon>
        <taxon>Agaribacillus</taxon>
    </lineage>
</organism>
<dbReference type="RefSeq" id="WP_346755763.1">
    <property type="nucleotide sequence ID" value="NZ_JAUJEB010000001.1"/>
</dbReference>
<comment type="subcellular location">
    <subcellularLocation>
        <location evidence="1 10">Cell outer membrane</location>
        <topology evidence="1 10">Multi-pass membrane protein</topology>
    </subcellularLocation>
</comment>
<proteinExistence type="inferred from homology"/>
<evidence type="ECO:0000259" key="13">
    <source>
        <dbReference type="Pfam" id="PF00593"/>
    </source>
</evidence>
<keyword evidence="8 15" id="KW-0675">Receptor</keyword>
<dbReference type="InterPro" id="IPR036942">
    <property type="entry name" value="Beta-barrel_TonB_sf"/>
</dbReference>
<name>A0ABT8KYD2_9BACT</name>
<accession>A0ABT8KYD2</accession>
<evidence type="ECO:0000256" key="4">
    <source>
        <dbReference type="ARBA" id="ARBA00022692"/>
    </source>
</evidence>
<evidence type="ECO:0000313" key="15">
    <source>
        <dbReference type="EMBL" id="MDN5210419.1"/>
    </source>
</evidence>
<dbReference type="GO" id="GO:0003964">
    <property type="term" value="F:RNA-directed DNA polymerase activity"/>
    <property type="evidence" value="ECO:0007669"/>
    <property type="project" value="UniProtKB-KW"/>
</dbReference>
<dbReference type="Pfam" id="PF07715">
    <property type="entry name" value="Plug"/>
    <property type="match status" value="1"/>
</dbReference>
<dbReference type="SUPFAM" id="SSF49464">
    <property type="entry name" value="Carboxypeptidase regulatory domain-like"/>
    <property type="match status" value="1"/>
</dbReference>
<dbReference type="Proteomes" id="UP001172083">
    <property type="component" value="Unassembled WGS sequence"/>
</dbReference>
<dbReference type="InterPro" id="IPR000531">
    <property type="entry name" value="Beta-barrel_TonB"/>
</dbReference>
<dbReference type="PANTHER" id="PTHR30069">
    <property type="entry name" value="TONB-DEPENDENT OUTER MEMBRANE RECEPTOR"/>
    <property type="match status" value="1"/>
</dbReference>
<evidence type="ECO:0000313" key="16">
    <source>
        <dbReference type="Proteomes" id="UP001172083"/>
    </source>
</evidence>
<evidence type="ECO:0000256" key="5">
    <source>
        <dbReference type="ARBA" id="ARBA00022729"/>
    </source>
</evidence>